<dbReference type="OrthoDB" id="6380398at2759"/>
<organism evidence="6 7">
    <name type="scientific">Ignelater luminosus</name>
    <name type="common">Cucubano</name>
    <name type="synonym">Pyrophorus luminosus</name>
    <dbReference type="NCBI Taxonomy" id="2038154"/>
    <lineage>
        <taxon>Eukaryota</taxon>
        <taxon>Metazoa</taxon>
        <taxon>Ecdysozoa</taxon>
        <taxon>Arthropoda</taxon>
        <taxon>Hexapoda</taxon>
        <taxon>Insecta</taxon>
        <taxon>Pterygota</taxon>
        <taxon>Neoptera</taxon>
        <taxon>Endopterygota</taxon>
        <taxon>Coleoptera</taxon>
        <taxon>Polyphaga</taxon>
        <taxon>Elateriformia</taxon>
        <taxon>Elateroidea</taxon>
        <taxon>Elateridae</taxon>
        <taxon>Agrypninae</taxon>
        <taxon>Pyrophorini</taxon>
        <taxon>Ignelater</taxon>
    </lineage>
</organism>
<dbReference type="InterPro" id="IPR050430">
    <property type="entry name" value="Peptidase_S1"/>
</dbReference>
<evidence type="ECO:0000256" key="2">
    <source>
        <dbReference type="ARBA" id="ARBA00022801"/>
    </source>
</evidence>
<dbReference type="SMART" id="SM00020">
    <property type="entry name" value="Tryp_SPc"/>
    <property type="match status" value="1"/>
</dbReference>
<keyword evidence="3" id="KW-0720">Serine protease</keyword>
<dbReference type="InterPro" id="IPR043504">
    <property type="entry name" value="Peptidase_S1_PA_chymotrypsin"/>
</dbReference>
<reference evidence="6" key="1">
    <citation type="submission" date="2019-08" db="EMBL/GenBank/DDBJ databases">
        <title>The genome of the North American firefly Photinus pyralis.</title>
        <authorList>
            <consortium name="Photinus pyralis genome working group"/>
            <person name="Fallon T.R."/>
            <person name="Sander Lower S.E."/>
            <person name="Weng J.-K."/>
        </authorList>
    </citation>
    <scope>NUCLEOTIDE SEQUENCE</scope>
    <source>
        <strain evidence="6">TRF0915ILg1</strain>
        <tissue evidence="6">Whole body</tissue>
    </source>
</reference>
<evidence type="ECO:0000313" key="6">
    <source>
        <dbReference type="EMBL" id="KAF2901825.1"/>
    </source>
</evidence>
<dbReference type="InterPro" id="IPR001254">
    <property type="entry name" value="Trypsin_dom"/>
</dbReference>
<name>A0A8K0DJX6_IGNLU</name>
<evidence type="ECO:0000259" key="5">
    <source>
        <dbReference type="PROSITE" id="PS50240"/>
    </source>
</evidence>
<evidence type="ECO:0000256" key="1">
    <source>
        <dbReference type="ARBA" id="ARBA00022670"/>
    </source>
</evidence>
<feature type="non-terminal residue" evidence="6">
    <location>
        <position position="211"/>
    </location>
</feature>
<evidence type="ECO:0000313" key="7">
    <source>
        <dbReference type="Proteomes" id="UP000801492"/>
    </source>
</evidence>
<dbReference type="Gene3D" id="2.40.10.10">
    <property type="entry name" value="Trypsin-like serine proteases"/>
    <property type="match status" value="1"/>
</dbReference>
<dbReference type="InterPro" id="IPR009003">
    <property type="entry name" value="Peptidase_S1_PA"/>
</dbReference>
<dbReference type="PANTHER" id="PTHR24276">
    <property type="entry name" value="POLYSERASE-RELATED"/>
    <property type="match status" value="1"/>
</dbReference>
<dbReference type="SUPFAM" id="SSF50494">
    <property type="entry name" value="Trypsin-like serine proteases"/>
    <property type="match status" value="1"/>
</dbReference>
<evidence type="ECO:0000256" key="3">
    <source>
        <dbReference type="ARBA" id="ARBA00022825"/>
    </source>
</evidence>
<keyword evidence="1" id="KW-0645">Protease</keyword>
<keyword evidence="4" id="KW-1015">Disulfide bond</keyword>
<dbReference type="GO" id="GO:0006508">
    <property type="term" value="P:proteolysis"/>
    <property type="evidence" value="ECO:0007669"/>
    <property type="project" value="UniProtKB-KW"/>
</dbReference>
<proteinExistence type="predicted"/>
<dbReference type="Pfam" id="PF00089">
    <property type="entry name" value="Trypsin"/>
    <property type="match status" value="1"/>
</dbReference>
<dbReference type="AlphaFoldDB" id="A0A8K0DJX6"/>
<gene>
    <name evidence="6" type="ORF">ILUMI_04369</name>
</gene>
<dbReference type="PANTHER" id="PTHR24276:SF98">
    <property type="entry name" value="FI18310P1-RELATED"/>
    <property type="match status" value="1"/>
</dbReference>
<dbReference type="PROSITE" id="PS50240">
    <property type="entry name" value="TRYPSIN_DOM"/>
    <property type="match status" value="1"/>
</dbReference>
<keyword evidence="7" id="KW-1185">Reference proteome</keyword>
<dbReference type="EMBL" id="VTPC01001485">
    <property type="protein sequence ID" value="KAF2901825.1"/>
    <property type="molecule type" value="Genomic_DNA"/>
</dbReference>
<keyword evidence="2" id="KW-0378">Hydrolase</keyword>
<feature type="domain" description="Peptidase S1" evidence="5">
    <location>
        <begin position="44"/>
        <end position="211"/>
    </location>
</feature>
<evidence type="ECO:0000256" key="4">
    <source>
        <dbReference type="ARBA" id="ARBA00023157"/>
    </source>
</evidence>
<accession>A0A8K0DJX6</accession>
<dbReference type="Proteomes" id="UP000801492">
    <property type="component" value="Unassembled WGS sequence"/>
</dbReference>
<comment type="caution">
    <text evidence="6">The sequence shown here is derived from an EMBL/GenBank/DDBJ whole genome shotgun (WGS) entry which is preliminary data.</text>
</comment>
<protein>
    <recommendedName>
        <fullName evidence="5">Peptidase S1 domain-containing protein</fullName>
    </recommendedName>
</protein>
<dbReference type="GO" id="GO:0004252">
    <property type="term" value="F:serine-type endopeptidase activity"/>
    <property type="evidence" value="ECO:0007669"/>
    <property type="project" value="InterPro"/>
</dbReference>
<sequence length="211" mass="23739">MYHLLKTFISIYSIIGANYKIRKFLLIRVIILSGAETNTALPRIIGGYDADIKDFPFQLSIILKVNRVADSFKGAAVIVSRHAALTSASNIAFVHGGLVRSGNLYLRGNTSKWLDDKDGCDHQIVRTTLHPKYTTISMDYNLAVIKVKEPFKAVFEKSIPVSKKHYRYRDDQTVTILGWGKTSINQKGPTAVLKYVDVKIINHQKCYDAYA</sequence>